<name>A0A420VG08_9BACI</name>
<protein>
    <submittedName>
        <fullName evidence="2">Uncharacterized protein</fullName>
    </submittedName>
</protein>
<gene>
    <name evidence="2" type="ORF">Cdeb_03118</name>
</gene>
<comment type="caution">
    <text evidence="2">The sequence shown here is derived from an EMBL/GenBank/DDBJ whole genome shotgun (WGS) entry which is preliminary data.</text>
</comment>
<feature type="region of interest" description="Disordered" evidence="1">
    <location>
        <begin position="1"/>
        <end position="33"/>
    </location>
</feature>
<evidence type="ECO:0000313" key="2">
    <source>
        <dbReference type="EMBL" id="RKO62579.1"/>
    </source>
</evidence>
<proteinExistence type="predicted"/>
<sequence length="33" mass="3684">MIPLQAAKSARPAGDFFPAKKGRRVKTNEWGRV</sequence>
<dbReference type="EMBL" id="AZRV01000013">
    <property type="protein sequence ID" value="RKO62579.1"/>
    <property type="molecule type" value="Genomic_DNA"/>
</dbReference>
<keyword evidence="3" id="KW-1185">Reference proteome</keyword>
<reference evidence="2 3" key="1">
    <citation type="submission" date="2013-12" db="EMBL/GenBank/DDBJ databases">
        <title>Genome and proteome characterization of Caldibacillus debilis GB1 derived from a cellulolytic aero-tolerant co-culture.</title>
        <authorList>
            <person name="Wushke S.T."/>
            <person name="Zhang X."/>
            <person name="Fristensky B."/>
            <person name="Wilkins J.A."/>
            <person name="Levin D.B."/>
            <person name="Sparling R."/>
        </authorList>
    </citation>
    <scope>NUCLEOTIDE SEQUENCE [LARGE SCALE GENOMIC DNA]</scope>
    <source>
        <strain evidence="2 3">GB1</strain>
    </source>
</reference>
<dbReference type="Proteomes" id="UP000286235">
    <property type="component" value="Unassembled WGS sequence"/>
</dbReference>
<accession>A0A420VG08</accession>
<organism evidence="2 3">
    <name type="scientific">Caldibacillus debilis GB1</name>
    <dbReference type="NCBI Taxonomy" id="1339248"/>
    <lineage>
        <taxon>Bacteria</taxon>
        <taxon>Bacillati</taxon>
        <taxon>Bacillota</taxon>
        <taxon>Bacilli</taxon>
        <taxon>Bacillales</taxon>
        <taxon>Bacillaceae</taxon>
        <taxon>Caldibacillus</taxon>
    </lineage>
</organism>
<evidence type="ECO:0000256" key="1">
    <source>
        <dbReference type="SAM" id="MobiDB-lite"/>
    </source>
</evidence>
<dbReference type="AlphaFoldDB" id="A0A420VG08"/>
<evidence type="ECO:0000313" key="3">
    <source>
        <dbReference type="Proteomes" id="UP000286235"/>
    </source>
</evidence>